<reference evidence="1" key="2">
    <citation type="submission" date="2025-09" db="UniProtKB">
        <authorList>
            <consortium name="EnsemblPlants"/>
        </authorList>
    </citation>
    <scope>IDENTIFICATION</scope>
</reference>
<name>A0ACD5V2A6_AVESA</name>
<evidence type="ECO:0000313" key="1">
    <source>
        <dbReference type="EnsemblPlants" id="AVESA.00010b.r2.2DG0353460.2.CDS"/>
    </source>
</evidence>
<organism evidence="1 2">
    <name type="scientific">Avena sativa</name>
    <name type="common">Oat</name>
    <dbReference type="NCBI Taxonomy" id="4498"/>
    <lineage>
        <taxon>Eukaryota</taxon>
        <taxon>Viridiplantae</taxon>
        <taxon>Streptophyta</taxon>
        <taxon>Embryophyta</taxon>
        <taxon>Tracheophyta</taxon>
        <taxon>Spermatophyta</taxon>
        <taxon>Magnoliopsida</taxon>
        <taxon>Liliopsida</taxon>
        <taxon>Poales</taxon>
        <taxon>Poaceae</taxon>
        <taxon>BOP clade</taxon>
        <taxon>Pooideae</taxon>
        <taxon>Poodae</taxon>
        <taxon>Poeae</taxon>
        <taxon>Poeae Chloroplast Group 1 (Aveneae type)</taxon>
        <taxon>Aveninae</taxon>
        <taxon>Avena</taxon>
    </lineage>
</organism>
<dbReference type="Proteomes" id="UP001732700">
    <property type="component" value="Chromosome 2D"/>
</dbReference>
<protein>
    <submittedName>
        <fullName evidence="1">Uncharacterized protein</fullName>
    </submittedName>
</protein>
<reference evidence="1" key="1">
    <citation type="submission" date="2021-05" db="EMBL/GenBank/DDBJ databases">
        <authorList>
            <person name="Scholz U."/>
            <person name="Mascher M."/>
            <person name="Fiebig A."/>
        </authorList>
    </citation>
    <scope>NUCLEOTIDE SEQUENCE [LARGE SCALE GENOMIC DNA]</scope>
</reference>
<dbReference type="EnsemblPlants" id="AVESA.00010b.r2.2DG0353460.2">
    <property type="protein sequence ID" value="AVESA.00010b.r2.2DG0353460.2.CDS"/>
    <property type="gene ID" value="AVESA.00010b.r2.2DG0353460"/>
</dbReference>
<accession>A0ACD5V2A6</accession>
<evidence type="ECO:0000313" key="2">
    <source>
        <dbReference type="Proteomes" id="UP001732700"/>
    </source>
</evidence>
<keyword evidence="2" id="KW-1185">Reference proteome</keyword>
<sequence>MNSKRGRSHSPVELKDDRTKESESYGRKDRSRELQNDSGHARPGRGHDFVRHSDRQSYGASRESRRHDDYRRYHDKRAEDNDRSYSRTSRSDRESRADTYYNPSKRDSGSDRSHGDWKDADSRYGGKSVNREQRSKNQEKQETLRDGAEYDKDADIRRETYSARRYPEEKESKNKEKFKQEDAPKKRSGKEIEKSSHPTEPELETREKRRSLFSSAGPDVENAQNMEMDTSKGIKDVAISDLDAAKVAARKAAELVNKNIVGFGIGTGRLSTDQKKKLLWGNKKSNPPETSTHWDSNLFSDRERQEKFNKLMSLRMPWWLWPIVGCEEQRLCLGSRKQGWRQGGGSGGRQEAGGARHRPGKALRSRPAPERWPNSWSRPVANYACERRRAFEGLECLLCTRLFGSFSLACENLTGSFASTVELGYYHLVAHKQLVCLLDSCIDNIVCWYNSSPRRTCALKMFDLLRVIYEHKQDRGYVQGESGPDSVG</sequence>
<proteinExistence type="predicted"/>